<reference evidence="1" key="1">
    <citation type="submission" date="2020-01" db="EMBL/GenBank/DDBJ databases">
        <title>Patterns of diversity and host range of bacteriophage communities associated with bean-nodulatin bacteria.</title>
        <authorList>
            <person name="Vann Cauwenberghe J."/>
            <person name="Santamaria R.I."/>
            <person name="Bustos P."/>
            <person name="Juarez S."/>
            <person name="Gonzalez V."/>
        </authorList>
    </citation>
    <scope>NUCLEOTIDE SEQUENCE</scope>
</reference>
<keyword evidence="2" id="KW-1185">Reference proteome</keyword>
<protein>
    <submittedName>
        <fullName evidence="1">Uncharacterized protein</fullName>
    </submittedName>
</protein>
<sequence>MLPHLMQLNSVMQAIVAGGVVMPEWSMYGDKYDMYEVRQALQDRGYNVLGRGHFSVVVSTLESEMRNTVIKIGGCVGDAWLAFAVFAMNNPAPWLPVIHSIHMNKTFYIVEMEKLSSVKASLPDATAFIHNLRTRCVQENPAALGAYVSNSDAIRWHLRGETMINMQHALGQINDLHGENYMWRDDQLVLTDPYSRTDAKLPKAPEDAWATVEVMHEDYRAELCAIVEELTPRREEEVQPLREQSVDDFAQQLEQGMGLLPQVRKDFFHWQVFPHKFRRLTEVRAARLNPEDDKRPFRYRTGVRGFRADKFIVDDVAAQGWHIGAAEKHLQAWLEQEAGAGRVARVHDEFIINRDLGPKSPAPEPAAEVYNGQPIPEYGRIPQQARKGKLDEDGRAKPAVRSGFRRGRLIMHKSRRVCTDRELARDGAWIGKIRQDNIDRYEAKREAAALWAMARPGQGRAEGQPEAPKKLKFNGLRVLDYFIA</sequence>
<dbReference type="EMBL" id="MN988529">
    <property type="protein sequence ID" value="QIG73177.1"/>
    <property type="molecule type" value="Genomic_DNA"/>
</dbReference>
<accession>A0A7S5R8X8</accession>
<dbReference type="Proteomes" id="UP000639704">
    <property type="component" value="Segment"/>
</dbReference>
<proteinExistence type="predicted"/>
<organism evidence="1 2">
    <name type="scientific">Rhizobium phage RHph_I38</name>
    <dbReference type="NCBI Taxonomy" id="2509734"/>
    <lineage>
        <taxon>Viruses</taxon>
        <taxon>Duplodnaviria</taxon>
        <taxon>Heunggongvirae</taxon>
        <taxon>Uroviricota</taxon>
        <taxon>Caudoviricetes</taxon>
        <taxon>Autographivirales</taxon>
        <taxon>Dunnvirinae</taxon>
        <taxon>Cuernavacavirus</taxon>
        <taxon>Cuernavacavirus RHphI38</taxon>
    </lineage>
</organism>
<evidence type="ECO:0000313" key="2">
    <source>
        <dbReference type="Proteomes" id="UP000639704"/>
    </source>
</evidence>
<evidence type="ECO:0000313" key="1">
    <source>
        <dbReference type="EMBL" id="QIG73177.1"/>
    </source>
</evidence>
<gene>
    <name evidence="1" type="ORF">EVC01_013</name>
</gene>
<name>A0A7S5R8X8_9CAUD</name>